<dbReference type="RefSeq" id="WP_268779202.1">
    <property type="nucleotide sequence ID" value="NZ_JAPRAT010000005.1"/>
</dbReference>
<dbReference type="InterPro" id="IPR050611">
    <property type="entry name" value="ABCF"/>
</dbReference>
<keyword evidence="3 5" id="KW-0067">ATP-binding</keyword>
<comment type="caution">
    <text evidence="5">The sequence shown here is derived from an EMBL/GenBank/DDBJ whole genome shotgun (WGS) entry which is preliminary data.</text>
</comment>
<gene>
    <name evidence="5" type="ORF">OWO01_04320</name>
</gene>
<dbReference type="Pfam" id="PF00005">
    <property type="entry name" value="ABC_tran"/>
    <property type="match status" value="2"/>
</dbReference>
<evidence type="ECO:0000256" key="2">
    <source>
        <dbReference type="ARBA" id="ARBA00022741"/>
    </source>
</evidence>
<protein>
    <submittedName>
        <fullName evidence="5">ATP-binding cassette domain-containing protein</fullName>
    </submittedName>
</protein>
<reference evidence="5" key="1">
    <citation type="submission" date="2022-11" db="EMBL/GenBank/DDBJ databases">
        <title>WGS of Natronobacillus azotifigens 24KS-1, an anaerobic diazotrophic haloalkaliphile from soda-rich habitats.</title>
        <authorList>
            <person name="Sorokin D.Y."/>
            <person name="Merkel A.Y."/>
        </authorList>
    </citation>
    <scope>NUCLEOTIDE SEQUENCE</scope>
    <source>
        <strain evidence="5">24KS-1</strain>
    </source>
</reference>
<evidence type="ECO:0000256" key="3">
    <source>
        <dbReference type="ARBA" id="ARBA00022840"/>
    </source>
</evidence>
<dbReference type="PANTHER" id="PTHR19211">
    <property type="entry name" value="ATP-BINDING TRANSPORT PROTEIN-RELATED"/>
    <property type="match status" value="1"/>
</dbReference>
<dbReference type="EMBL" id="JAPRAT010000005">
    <property type="protein sequence ID" value="MCZ0702435.1"/>
    <property type="molecule type" value="Genomic_DNA"/>
</dbReference>
<name>A0A9J6RAT7_9BACI</name>
<dbReference type="InterPro" id="IPR017871">
    <property type="entry name" value="ABC_transporter-like_CS"/>
</dbReference>
<dbReference type="AlphaFoldDB" id="A0A9J6RAT7"/>
<dbReference type="PROSITE" id="PS50893">
    <property type="entry name" value="ABC_TRANSPORTER_2"/>
    <property type="match status" value="1"/>
</dbReference>
<dbReference type="SUPFAM" id="SSF52540">
    <property type="entry name" value="P-loop containing nucleoside triphosphate hydrolases"/>
    <property type="match status" value="2"/>
</dbReference>
<dbReference type="PANTHER" id="PTHR19211:SF14">
    <property type="entry name" value="ATP-BINDING CASSETTE SUB-FAMILY F MEMBER 1"/>
    <property type="match status" value="1"/>
</dbReference>
<dbReference type="CDD" id="cd03221">
    <property type="entry name" value="ABCF_EF-3"/>
    <property type="match status" value="1"/>
</dbReference>
<dbReference type="PROSITE" id="PS00211">
    <property type="entry name" value="ABC_TRANSPORTER_1"/>
    <property type="match status" value="1"/>
</dbReference>
<dbReference type="GO" id="GO:0005524">
    <property type="term" value="F:ATP binding"/>
    <property type="evidence" value="ECO:0007669"/>
    <property type="project" value="UniProtKB-KW"/>
</dbReference>
<accession>A0A9J6RAT7</accession>
<dbReference type="InterPro" id="IPR003593">
    <property type="entry name" value="AAA+_ATPase"/>
</dbReference>
<dbReference type="InterPro" id="IPR027417">
    <property type="entry name" value="P-loop_NTPase"/>
</dbReference>
<sequence length="491" mass="56936">MTRNILMKNMTFKYLSMLKPIFKNVELNINENWKLGLVGRNGRGKTTFLKILLNELDYKGTVQSTLDFKYFPSYPDSQHDLTALEVLQRNEPNIEVWKIERELTYMELSPDTLYKKFNVLSGGEQTKLLLIELFLSENSFPLIDEPTNNLDLLGRQIVGQYLNNKKGFIVVSHDEYFLNQFVNHILAINKESLDLIKGNVDTWKTEKLNADLLMQEENSKLKGEIKRLNDVSRQVKTWGLKRENSTKDASGRRLAAKQMKRAKAIKKRTEDFIEEKRGLINNIEDITELKMNVEQPRKQILFLRNFSILRDGIPLFEPINVDIYPSERFFIEGKNGVGKSTLINFILGSEQLETIGDYEITLPKNLSTLSQKNQENIDFSALMKNFSCKEDKEEFLHLLHQLGIKRNHFSDPSSKVWSSGEQKKVFLANALLGKNELFIWDEVTNSLDIMIINQLINAIKNYNPTMISVDHNDYFVNSIATKKIELTTFFK</sequence>
<evidence type="ECO:0000313" key="5">
    <source>
        <dbReference type="EMBL" id="MCZ0702435.1"/>
    </source>
</evidence>
<keyword evidence="1" id="KW-0677">Repeat</keyword>
<dbReference type="SMART" id="SM00382">
    <property type="entry name" value="AAA"/>
    <property type="match status" value="2"/>
</dbReference>
<keyword evidence="2" id="KW-0547">Nucleotide-binding</keyword>
<dbReference type="GO" id="GO:0016887">
    <property type="term" value="F:ATP hydrolysis activity"/>
    <property type="evidence" value="ECO:0007669"/>
    <property type="project" value="InterPro"/>
</dbReference>
<evidence type="ECO:0000259" key="4">
    <source>
        <dbReference type="PROSITE" id="PS50893"/>
    </source>
</evidence>
<dbReference type="InterPro" id="IPR003439">
    <property type="entry name" value="ABC_transporter-like_ATP-bd"/>
</dbReference>
<organism evidence="5 6">
    <name type="scientific">Natronobacillus azotifigens</name>
    <dbReference type="NCBI Taxonomy" id="472978"/>
    <lineage>
        <taxon>Bacteria</taxon>
        <taxon>Bacillati</taxon>
        <taxon>Bacillota</taxon>
        <taxon>Bacilli</taxon>
        <taxon>Bacillales</taxon>
        <taxon>Bacillaceae</taxon>
        <taxon>Natronobacillus</taxon>
    </lineage>
</organism>
<dbReference type="Proteomes" id="UP001084197">
    <property type="component" value="Unassembled WGS sequence"/>
</dbReference>
<feature type="domain" description="ABC transporter" evidence="4">
    <location>
        <begin position="5"/>
        <end position="215"/>
    </location>
</feature>
<evidence type="ECO:0000313" key="6">
    <source>
        <dbReference type="Proteomes" id="UP001084197"/>
    </source>
</evidence>
<evidence type="ECO:0000256" key="1">
    <source>
        <dbReference type="ARBA" id="ARBA00022737"/>
    </source>
</evidence>
<dbReference type="Gene3D" id="3.40.50.300">
    <property type="entry name" value="P-loop containing nucleotide triphosphate hydrolases"/>
    <property type="match status" value="2"/>
</dbReference>
<proteinExistence type="predicted"/>
<keyword evidence="6" id="KW-1185">Reference proteome</keyword>